<dbReference type="GeneID" id="131802820"/>
<dbReference type="Proteomes" id="UP001652621">
    <property type="component" value="Unplaced"/>
</dbReference>
<organism evidence="2 3">
    <name type="scientific">Musca domestica</name>
    <name type="common">House fly</name>
    <dbReference type="NCBI Taxonomy" id="7370"/>
    <lineage>
        <taxon>Eukaryota</taxon>
        <taxon>Metazoa</taxon>
        <taxon>Ecdysozoa</taxon>
        <taxon>Arthropoda</taxon>
        <taxon>Hexapoda</taxon>
        <taxon>Insecta</taxon>
        <taxon>Pterygota</taxon>
        <taxon>Neoptera</taxon>
        <taxon>Endopterygota</taxon>
        <taxon>Diptera</taxon>
        <taxon>Brachycera</taxon>
        <taxon>Muscomorpha</taxon>
        <taxon>Muscoidea</taxon>
        <taxon>Muscidae</taxon>
        <taxon>Musca</taxon>
    </lineage>
</organism>
<evidence type="ECO:0000313" key="2">
    <source>
        <dbReference type="Proteomes" id="UP001652621"/>
    </source>
</evidence>
<gene>
    <name evidence="3" type="primary">LOC131802820</name>
</gene>
<dbReference type="SMART" id="SM00689">
    <property type="entry name" value="DM6"/>
    <property type="match status" value="1"/>
</dbReference>
<keyword evidence="2" id="KW-1185">Reference proteome</keyword>
<dbReference type="RefSeq" id="XP_058979467.1">
    <property type="nucleotide sequence ID" value="XM_059123484.1"/>
</dbReference>
<dbReference type="PANTHER" id="PTHR20977">
    <property type="entry name" value="AT13385P-RELATED"/>
    <property type="match status" value="1"/>
</dbReference>
<sequence>MLKSCISQKVGRCLMPSSSNRCYARNCEIDCPKPKGCKMVGYRDSNKENQKQSNCSPTEPKCPKPSPKVMSFQSPKNTPDKSLASCCNNERLQKDPCYKRRELCEKKDFKLHNQVLPLKSVWEYTAECCGNPCPEMLPRFDRLYYCASDKNAREYQQTWVECPPVQIRKRKVCCYDSAELPPLCKRAKKECAQTACAFDSAKLKALCCLDAAKKCPRLKMPCCRPSRQPPLCKNPRGPTDCHKTCCPYPSFSECCRPCPAPRRPTECLCLEKRTKCEMYEQLRRKLMYDLPPPLPAWPPRLIGPRF</sequence>
<dbReference type="Pfam" id="PF07248">
    <property type="entry name" value="DUF1431"/>
    <property type="match status" value="1"/>
</dbReference>
<evidence type="ECO:0000313" key="3">
    <source>
        <dbReference type="RefSeq" id="XP_058979467.1"/>
    </source>
</evidence>
<feature type="region of interest" description="Disordered" evidence="1">
    <location>
        <begin position="47"/>
        <end position="82"/>
    </location>
</feature>
<accession>A0ABM3V100</accession>
<evidence type="ECO:0000256" key="1">
    <source>
        <dbReference type="SAM" id="MobiDB-lite"/>
    </source>
</evidence>
<proteinExistence type="predicted"/>
<dbReference type="PANTHER" id="PTHR20977:SF0">
    <property type="entry name" value="AT13385P-RELATED"/>
    <property type="match status" value="1"/>
</dbReference>
<name>A0ABM3V100_MUSDO</name>
<protein>
    <submittedName>
        <fullName evidence="3">Uncharacterized protein LOC131802820</fullName>
    </submittedName>
</protein>
<dbReference type="InterPro" id="IPR006611">
    <property type="entry name" value="DUF1431_DROsp"/>
</dbReference>
<reference evidence="3" key="1">
    <citation type="submission" date="2025-08" db="UniProtKB">
        <authorList>
            <consortium name="RefSeq"/>
        </authorList>
    </citation>
    <scope>IDENTIFICATION</scope>
    <source>
        <strain evidence="3">Aabys</strain>
        <tissue evidence="3">Whole body</tissue>
    </source>
</reference>